<dbReference type="EMBL" id="PGGS01001233">
    <property type="protein sequence ID" value="PNH00676.1"/>
    <property type="molecule type" value="Genomic_DNA"/>
</dbReference>
<feature type="region of interest" description="Disordered" evidence="1">
    <location>
        <begin position="225"/>
        <end position="267"/>
    </location>
</feature>
<dbReference type="Proteomes" id="UP000236333">
    <property type="component" value="Unassembled WGS sequence"/>
</dbReference>
<feature type="compositionally biased region" description="Acidic residues" evidence="1">
    <location>
        <begin position="249"/>
        <end position="263"/>
    </location>
</feature>
<evidence type="ECO:0000256" key="1">
    <source>
        <dbReference type="SAM" id="MobiDB-lite"/>
    </source>
</evidence>
<dbReference type="AlphaFoldDB" id="A0A2J7ZK76"/>
<protein>
    <submittedName>
        <fullName evidence="2">Uncharacterized protein</fullName>
    </submittedName>
</protein>
<accession>A0A2J7ZK76</accession>
<sequence length="561" mass="63456">MIGGRVEPLEDGIRHFILQEQVDEVSPLITFVLPEDVRNSAFKQVFLPERWPTVGVLRDALIAGLLGQHAQRLPAPPPWRDVMVPTGWDNAINRMATKYSGNIQVHAIAGIERSVTTYLLRVRLHEGTPRMLLSETTLKRPRPLAISNDDYCMCMDIRVALGVQIGDPTCYPPNQIPWSPNVFALHCFLVRHGCGDRSYLPIATRGRKYCYVDAKITKAMLAQLKRSNKNKSAGEKPLTKKGKGSQPEPEPEPEPDEQVEQEQEQSHQASECVGDLLGFTPIAFNKLNQDIRRQVRGRLRADKHHPGRHTYERDKPKRRQARKRRKQRRQRIRERVKRLGTGRMPARGRVDSFETDGIGLRLCLKSPVMFEQYVQPLPLQPPPHPSPLTRVSKKNSTVKAASPGEAAPIMVGVDTGRAKLFAAAVSHHACKKPESVVFTRRQYYASMGYWRQQKWSQARGTSIRVQEALAALALAGGLKSCDEARWTAALDAEKQHEEILKAEYEEETEYALWRMRLFRKKRQSLDRAMHGLLRSATHGEAVVHVQIAWFAATSSQGFAPV</sequence>
<feature type="region of interest" description="Disordered" evidence="1">
    <location>
        <begin position="297"/>
        <end position="335"/>
    </location>
</feature>
<evidence type="ECO:0000313" key="3">
    <source>
        <dbReference type="Proteomes" id="UP000236333"/>
    </source>
</evidence>
<comment type="caution">
    <text evidence="2">The sequence shown here is derived from an EMBL/GenBank/DDBJ whole genome shotgun (WGS) entry which is preliminary data.</text>
</comment>
<evidence type="ECO:0000313" key="2">
    <source>
        <dbReference type="EMBL" id="PNH00676.1"/>
    </source>
</evidence>
<feature type="compositionally biased region" description="Basic residues" evidence="1">
    <location>
        <begin position="316"/>
        <end position="335"/>
    </location>
</feature>
<organism evidence="2 3">
    <name type="scientific">Tetrabaena socialis</name>
    <dbReference type="NCBI Taxonomy" id="47790"/>
    <lineage>
        <taxon>Eukaryota</taxon>
        <taxon>Viridiplantae</taxon>
        <taxon>Chlorophyta</taxon>
        <taxon>core chlorophytes</taxon>
        <taxon>Chlorophyceae</taxon>
        <taxon>CS clade</taxon>
        <taxon>Chlamydomonadales</taxon>
        <taxon>Tetrabaenaceae</taxon>
        <taxon>Tetrabaena</taxon>
    </lineage>
</organism>
<keyword evidence="3" id="KW-1185">Reference proteome</keyword>
<gene>
    <name evidence="2" type="ORF">TSOC_013487</name>
</gene>
<reference evidence="2 3" key="1">
    <citation type="journal article" date="2017" name="Mol. Biol. Evol.">
        <title>The 4-celled Tetrabaena socialis nuclear genome reveals the essential components for genetic control of cell number at the origin of multicellularity in the volvocine lineage.</title>
        <authorList>
            <person name="Featherston J."/>
            <person name="Arakaki Y."/>
            <person name="Hanschen E.R."/>
            <person name="Ferris P.J."/>
            <person name="Michod R.E."/>
            <person name="Olson B.J.S.C."/>
            <person name="Nozaki H."/>
            <person name="Durand P.M."/>
        </authorList>
    </citation>
    <scope>NUCLEOTIDE SEQUENCE [LARGE SCALE GENOMIC DNA]</scope>
    <source>
        <strain evidence="2 3">NIES-571</strain>
    </source>
</reference>
<name>A0A2J7ZK76_9CHLO</name>
<proteinExistence type="predicted"/>
<feature type="compositionally biased region" description="Basic residues" evidence="1">
    <location>
        <begin position="297"/>
        <end position="308"/>
    </location>
</feature>